<dbReference type="SMART" id="SM00456">
    <property type="entry name" value="WW"/>
    <property type="match status" value="3"/>
</dbReference>
<dbReference type="AlphaFoldDB" id="A0A7R9VGV9"/>
<evidence type="ECO:0000256" key="1">
    <source>
        <dbReference type="PROSITE-ProRule" id="PRU00023"/>
    </source>
</evidence>
<sequence length="362" mass="41128">MRTLRAVGTGVLLCAVLSATLLPDLAVAQDSAGDPTVSAKLVDYILKKSWDEFVTELQREDMDANQPSPTGKLPLCEAVKTRELKYVDALIQHGVTVSVKEPYTGASPILIAFQNNLPDIARMLLAYGADPEAQAKNGKSAKDVASSAAIKDLLDRWMKDGPMAFEDKPGTWVKATSATHDQSEYWYNKDTQEGRWNLPPSCSWQRVEHQDAHALYVNYVTGQTVYKPPPPLCWRKLRVDRQEMWYNYAANISVTGVPDELPDYLAQEFAKNVNVRWYNKVTGEYSWEDPKVSTHWRQVTSDDGPFYYNINTGESQWDVPDELAWEKHDDDGGKSYWFNKNTQASQWDEPEHNAWERQDSEL</sequence>
<feature type="domain" description="WW" evidence="4">
    <location>
        <begin position="319"/>
        <end position="352"/>
    </location>
</feature>
<protein>
    <recommendedName>
        <fullName evidence="4">WW domain-containing protein</fullName>
    </recommendedName>
</protein>
<dbReference type="PROSITE" id="PS50088">
    <property type="entry name" value="ANK_REPEAT"/>
    <property type="match status" value="1"/>
</dbReference>
<feature type="domain" description="WW" evidence="4">
    <location>
        <begin position="166"/>
        <end position="201"/>
    </location>
</feature>
<name>A0A7R9VGV9_9CHLO</name>
<evidence type="ECO:0000313" key="5">
    <source>
        <dbReference type="EMBL" id="CAD8293720.1"/>
    </source>
</evidence>
<keyword evidence="3" id="KW-0732">Signal</keyword>
<dbReference type="SMART" id="SM00248">
    <property type="entry name" value="ANK"/>
    <property type="match status" value="2"/>
</dbReference>
<gene>
    <name evidence="5" type="ORF">CEUR00632_LOCUS12166</name>
</gene>
<feature type="domain" description="WW" evidence="4">
    <location>
        <begin position="290"/>
        <end position="322"/>
    </location>
</feature>
<feature type="compositionally biased region" description="Basic and acidic residues" evidence="2">
    <location>
        <begin position="349"/>
        <end position="362"/>
    </location>
</feature>
<dbReference type="SUPFAM" id="SSF48403">
    <property type="entry name" value="Ankyrin repeat"/>
    <property type="match status" value="1"/>
</dbReference>
<feature type="region of interest" description="Disordered" evidence="2">
    <location>
        <begin position="336"/>
        <end position="362"/>
    </location>
</feature>
<dbReference type="PROSITE" id="PS50020">
    <property type="entry name" value="WW_DOMAIN_2"/>
    <property type="match status" value="3"/>
</dbReference>
<reference evidence="5" key="1">
    <citation type="submission" date="2021-01" db="EMBL/GenBank/DDBJ databases">
        <authorList>
            <person name="Corre E."/>
            <person name="Pelletier E."/>
            <person name="Niang G."/>
            <person name="Scheremetjew M."/>
            <person name="Finn R."/>
            <person name="Kale V."/>
            <person name="Holt S."/>
            <person name="Cochrane G."/>
            <person name="Meng A."/>
            <person name="Brown T."/>
            <person name="Cohen L."/>
        </authorList>
    </citation>
    <scope>NUCLEOTIDE SEQUENCE</scope>
    <source>
        <strain evidence="5">CCMP219</strain>
    </source>
</reference>
<evidence type="ECO:0000256" key="3">
    <source>
        <dbReference type="SAM" id="SignalP"/>
    </source>
</evidence>
<keyword evidence="1" id="KW-0040">ANK repeat</keyword>
<dbReference type="CDD" id="cd00201">
    <property type="entry name" value="WW"/>
    <property type="match status" value="2"/>
</dbReference>
<evidence type="ECO:0000259" key="4">
    <source>
        <dbReference type="PROSITE" id="PS50020"/>
    </source>
</evidence>
<organism evidence="5">
    <name type="scientific">Chlamydomonas euryale</name>
    <dbReference type="NCBI Taxonomy" id="1486919"/>
    <lineage>
        <taxon>Eukaryota</taxon>
        <taxon>Viridiplantae</taxon>
        <taxon>Chlorophyta</taxon>
        <taxon>core chlorophytes</taxon>
        <taxon>Chlorophyceae</taxon>
        <taxon>CS clade</taxon>
        <taxon>Chlamydomonadales</taxon>
        <taxon>Chlamydomonadaceae</taxon>
        <taxon>Chlamydomonas</taxon>
    </lineage>
</organism>
<dbReference type="Gene3D" id="1.25.40.20">
    <property type="entry name" value="Ankyrin repeat-containing domain"/>
    <property type="match status" value="1"/>
</dbReference>
<feature type="chain" id="PRO_5030581420" description="WW domain-containing protein" evidence="3">
    <location>
        <begin position="29"/>
        <end position="362"/>
    </location>
</feature>
<dbReference type="Gene3D" id="2.20.70.10">
    <property type="match status" value="2"/>
</dbReference>
<dbReference type="PROSITE" id="PS01159">
    <property type="entry name" value="WW_DOMAIN_1"/>
    <property type="match status" value="2"/>
</dbReference>
<dbReference type="SUPFAM" id="SSF51045">
    <property type="entry name" value="WW domain"/>
    <property type="match status" value="2"/>
</dbReference>
<dbReference type="InterPro" id="IPR002110">
    <property type="entry name" value="Ankyrin_rpt"/>
</dbReference>
<dbReference type="Pfam" id="PF12796">
    <property type="entry name" value="Ank_2"/>
    <property type="match status" value="1"/>
</dbReference>
<feature type="repeat" description="ANK" evidence="1">
    <location>
        <begin position="104"/>
        <end position="136"/>
    </location>
</feature>
<accession>A0A7R9VGV9</accession>
<dbReference type="EMBL" id="HBEC01026417">
    <property type="protein sequence ID" value="CAD8293720.1"/>
    <property type="molecule type" value="Transcribed_RNA"/>
</dbReference>
<proteinExistence type="predicted"/>
<dbReference type="InterPro" id="IPR001202">
    <property type="entry name" value="WW_dom"/>
</dbReference>
<dbReference type="InterPro" id="IPR036770">
    <property type="entry name" value="Ankyrin_rpt-contain_sf"/>
</dbReference>
<feature type="signal peptide" evidence="3">
    <location>
        <begin position="1"/>
        <end position="28"/>
    </location>
</feature>
<dbReference type="InterPro" id="IPR036020">
    <property type="entry name" value="WW_dom_sf"/>
</dbReference>
<evidence type="ECO:0000256" key="2">
    <source>
        <dbReference type="SAM" id="MobiDB-lite"/>
    </source>
</evidence>
<dbReference type="Pfam" id="PF00397">
    <property type="entry name" value="WW"/>
    <property type="match status" value="2"/>
</dbReference>